<feature type="transmembrane region" description="Helical" evidence="10">
    <location>
        <begin position="59"/>
        <end position="78"/>
    </location>
</feature>
<dbReference type="InterPro" id="IPR011712">
    <property type="entry name" value="Sig_transdc_His_kin_sub3_dim/P"/>
</dbReference>
<dbReference type="GO" id="GO:0016020">
    <property type="term" value="C:membrane"/>
    <property type="evidence" value="ECO:0007669"/>
    <property type="project" value="InterPro"/>
</dbReference>
<name>A0A6G9Z4Z9_9NOCA</name>
<evidence type="ECO:0000313" key="14">
    <source>
        <dbReference type="Proteomes" id="UP000500953"/>
    </source>
</evidence>
<reference evidence="13 14" key="1">
    <citation type="journal article" date="2019" name="ACS Chem. Biol.">
        <title>Identification and Mobilization of a Cryptic Antibiotic Biosynthesis Gene Locus from a Human-Pathogenic Nocardia Isolate.</title>
        <authorList>
            <person name="Herisse M."/>
            <person name="Ishida K."/>
            <person name="Porter J.L."/>
            <person name="Howden B."/>
            <person name="Hertweck C."/>
            <person name="Stinear T.P."/>
            <person name="Pidot S.J."/>
        </authorList>
    </citation>
    <scope>NUCLEOTIDE SEQUENCE [LARGE SCALE GENOMIC DNA]</scope>
    <source>
        <strain evidence="13 14">AUSMDU00012715</strain>
    </source>
</reference>
<feature type="transmembrane region" description="Helical" evidence="10">
    <location>
        <begin position="24"/>
        <end position="47"/>
    </location>
</feature>
<keyword evidence="10" id="KW-1133">Transmembrane helix</keyword>
<keyword evidence="10" id="KW-0812">Transmembrane</keyword>
<gene>
    <name evidence="13" type="ORF">F6W96_20135</name>
</gene>
<dbReference type="EC" id="2.7.13.3" evidence="2"/>
<dbReference type="Gene3D" id="3.30.565.10">
    <property type="entry name" value="Histidine kinase-like ATPase, C-terminal domain"/>
    <property type="match status" value="1"/>
</dbReference>
<evidence type="ECO:0000256" key="8">
    <source>
        <dbReference type="ARBA" id="ARBA00023012"/>
    </source>
</evidence>
<keyword evidence="10" id="KW-0472">Membrane</keyword>
<dbReference type="InterPro" id="IPR036890">
    <property type="entry name" value="HATPase_C_sf"/>
</dbReference>
<evidence type="ECO:0000256" key="4">
    <source>
        <dbReference type="ARBA" id="ARBA00022679"/>
    </source>
</evidence>
<evidence type="ECO:0000259" key="11">
    <source>
        <dbReference type="Pfam" id="PF02518"/>
    </source>
</evidence>
<evidence type="ECO:0000256" key="10">
    <source>
        <dbReference type="SAM" id="Phobius"/>
    </source>
</evidence>
<dbReference type="CDD" id="cd16917">
    <property type="entry name" value="HATPase_UhpB-NarQ-NarX-like"/>
    <property type="match status" value="1"/>
</dbReference>
<keyword evidence="4" id="KW-0808">Transferase</keyword>
<keyword evidence="3" id="KW-0597">Phosphoprotein</keyword>
<dbReference type="GO" id="GO:0000155">
    <property type="term" value="F:phosphorelay sensor kinase activity"/>
    <property type="evidence" value="ECO:0007669"/>
    <property type="project" value="InterPro"/>
</dbReference>
<feature type="transmembrane region" description="Helical" evidence="10">
    <location>
        <begin position="84"/>
        <end position="110"/>
    </location>
</feature>
<feature type="domain" description="Histidine kinase/HSP90-like ATPase" evidence="11">
    <location>
        <begin position="305"/>
        <end position="393"/>
    </location>
</feature>
<feature type="coiled-coil region" evidence="9">
    <location>
        <begin position="165"/>
        <end position="199"/>
    </location>
</feature>
<keyword evidence="5" id="KW-0547">Nucleotide-binding</keyword>
<feature type="transmembrane region" description="Helical" evidence="10">
    <location>
        <begin position="122"/>
        <end position="140"/>
    </location>
</feature>
<dbReference type="AlphaFoldDB" id="A0A6G9Z4Z9"/>
<evidence type="ECO:0000256" key="5">
    <source>
        <dbReference type="ARBA" id="ARBA00022741"/>
    </source>
</evidence>
<dbReference type="Proteomes" id="UP000500953">
    <property type="component" value="Chromosome"/>
</dbReference>
<dbReference type="Pfam" id="PF02518">
    <property type="entry name" value="HATPase_c"/>
    <property type="match status" value="1"/>
</dbReference>
<dbReference type="SUPFAM" id="SSF55874">
    <property type="entry name" value="ATPase domain of HSP90 chaperone/DNA topoisomerase II/histidine kinase"/>
    <property type="match status" value="1"/>
</dbReference>
<comment type="catalytic activity">
    <reaction evidence="1">
        <text>ATP + protein L-histidine = ADP + protein N-phospho-L-histidine.</text>
        <dbReference type="EC" id="2.7.13.3"/>
    </reaction>
</comment>
<keyword evidence="6 13" id="KW-0418">Kinase</keyword>
<sequence length="405" mass="42911">MITTHRPARAYGSAMNLAAVRRRLIWWGGSPVAVVLDLAIAVVFGLLTVEMAHTSSIGVVPEPLAPVVAGVVGVGLFVRRRFPLAALVAAMVGYIASGGVYAIAVAVATVAWRFGNVRTTRLATAVTMVVMFVPWGLPITGDRFQIAIFVEATLVVLPAVFGLWLAQRRQLVDSLRERAEQAERERDLLARSAVVAERARIAREMHDVVAHRISQMTVLAGAVQVSTEGQAAEAAAAIRNAGTAALAELREMLGVLRGDQDVPLRPTPTLAELRELVDDAVAAGQRVTASIPGELPEVSGSAGRAAYRLVQESLTNAAKHAPGQLVSVIVDTDGPALRVTVRNDLGRPADHADTGGGLGIIGMRERVALAHGTLRVTPDDDGQFVVTATFPLPEDGDIQPVREDM</sequence>
<protein>
    <recommendedName>
        <fullName evidence="2">histidine kinase</fullName>
        <ecNumber evidence="2">2.7.13.3</ecNumber>
    </recommendedName>
</protein>
<evidence type="ECO:0000256" key="6">
    <source>
        <dbReference type="ARBA" id="ARBA00022777"/>
    </source>
</evidence>
<evidence type="ECO:0000313" key="13">
    <source>
        <dbReference type="EMBL" id="QIS20256.1"/>
    </source>
</evidence>
<keyword evidence="8" id="KW-0902">Two-component regulatory system</keyword>
<dbReference type="PANTHER" id="PTHR24421">
    <property type="entry name" value="NITRATE/NITRITE SENSOR PROTEIN NARX-RELATED"/>
    <property type="match status" value="1"/>
</dbReference>
<feature type="transmembrane region" description="Helical" evidence="10">
    <location>
        <begin position="146"/>
        <end position="166"/>
    </location>
</feature>
<dbReference type="Gene3D" id="1.20.5.1930">
    <property type="match status" value="1"/>
</dbReference>
<accession>A0A6G9Z4Z9</accession>
<evidence type="ECO:0000256" key="7">
    <source>
        <dbReference type="ARBA" id="ARBA00022840"/>
    </source>
</evidence>
<dbReference type="GO" id="GO:0005524">
    <property type="term" value="F:ATP binding"/>
    <property type="evidence" value="ECO:0007669"/>
    <property type="project" value="UniProtKB-KW"/>
</dbReference>
<dbReference type="GO" id="GO:0046983">
    <property type="term" value="F:protein dimerization activity"/>
    <property type="evidence" value="ECO:0007669"/>
    <property type="project" value="InterPro"/>
</dbReference>
<feature type="domain" description="Signal transduction histidine kinase subgroup 3 dimerisation and phosphoacceptor" evidence="12">
    <location>
        <begin position="197"/>
        <end position="259"/>
    </location>
</feature>
<dbReference type="PANTHER" id="PTHR24421:SF10">
    <property type="entry name" value="NITRATE_NITRITE SENSOR PROTEIN NARQ"/>
    <property type="match status" value="1"/>
</dbReference>
<dbReference type="InterPro" id="IPR050482">
    <property type="entry name" value="Sensor_HK_TwoCompSys"/>
</dbReference>
<evidence type="ECO:0000256" key="9">
    <source>
        <dbReference type="SAM" id="Coils"/>
    </source>
</evidence>
<keyword evidence="7" id="KW-0067">ATP-binding</keyword>
<evidence type="ECO:0000259" key="12">
    <source>
        <dbReference type="Pfam" id="PF07730"/>
    </source>
</evidence>
<keyword evidence="9" id="KW-0175">Coiled coil</keyword>
<evidence type="ECO:0000256" key="3">
    <source>
        <dbReference type="ARBA" id="ARBA00022553"/>
    </source>
</evidence>
<dbReference type="EMBL" id="CP046173">
    <property type="protein sequence ID" value="QIS20256.1"/>
    <property type="molecule type" value="Genomic_DNA"/>
</dbReference>
<proteinExistence type="predicted"/>
<dbReference type="InterPro" id="IPR003594">
    <property type="entry name" value="HATPase_dom"/>
</dbReference>
<evidence type="ECO:0000256" key="1">
    <source>
        <dbReference type="ARBA" id="ARBA00000085"/>
    </source>
</evidence>
<evidence type="ECO:0000256" key="2">
    <source>
        <dbReference type="ARBA" id="ARBA00012438"/>
    </source>
</evidence>
<organism evidence="13 14">
    <name type="scientific">Nocardia terpenica</name>
    <dbReference type="NCBI Taxonomy" id="455432"/>
    <lineage>
        <taxon>Bacteria</taxon>
        <taxon>Bacillati</taxon>
        <taxon>Actinomycetota</taxon>
        <taxon>Actinomycetes</taxon>
        <taxon>Mycobacteriales</taxon>
        <taxon>Nocardiaceae</taxon>
        <taxon>Nocardia</taxon>
    </lineage>
</organism>
<dbReference type="Pfam" id="PF07730">
    <property type="entry name" value="HisKA_3"/>
    <property type="match status" value="1"/>
</dbReference>